<evidence type="ECO:0000313" key="2">
    <source>
        <dbReference type="EMBL" id="KAG2588114.1"/>
    </source>
</evidence>
<protein>
    <submittedName>
        <fullName evidence="2">Uncharacterized protein</fullName>
    </submittedName>
</protein>
<gene>
    <name evidence="2" type="ORF">PVAP13_5NG290000</name>
</gene>
<dbReference type="EMBL" id="CM029046">
    <property type="protein sequence ID" value="KAG2588114.1"/>
    <property type="molecule type" value="Genomic_DNA"/>
</dbReference>
<sequence length="156" mass="17147">MGMGRCHGRRRGAAAARAVTTPPPKTERPAPPSLPTHLSAGWGAARPVDSHRWARPTRARLLPRWRVALPSPESKSLNLNPLRTLPFDSPYPFLLPFPRRKLLRAHLCRGGHGFGDLGLGTPIAGSELVELHQQDLRQPSWISATASQGFAFMISR</sequence>
<accession>A0A8T0RRW0</accession>
<reference evidence="2" key="1">
    <citation type="submission" date="2020-05" db="EMBL/GenBank/DDBJ databases">
        <title>WGS assembly of Panicum virgatum.</title>
        <authorList>
            <person name="Lovell J.T."/>
            <person name="Jenkins J."/>
            <person name="Shu S."/>
            <person name="Juenger T.E."/>
            <person name="Schmutz J."/>
        </authorList>
    </citation>
    <scope>NUCLEOTIDE SEQUENCE</scope>
    <source>
        <strain evidence="2">AP13</strain>
    </source>
</reference>
<organism evidence="2 3">
    <name type="scientific">Panicum virgatum</name>
    <name type="common">Blackwell switchgrass</name>
    <dbReference type="NCBI Taxonomy" id="38727"/>
    <lineage>
        <taxon>Eukaryota</taxon>
        <taxon>Viridiplantae</taxon>
        <taxon>Streptophyta</taxon>
        <taxon>Embryophyta</taxon>
        <taxon>Tracheophyta</taxon>
        <taxon>Spermatophyta</taxon>
        <taxon>Magnoliopsida</taxon>
        <taxon>Liliopsida</taxon>
        <taxon>Poales</taxon>
        <taxon>Poaceae</taxon>
        <taxon>PACMAD clade</taxon>
        <taxon>Panicoideae</taxon>
        <taxon>Panicodae</taxon>
        <taxon>Paniceae</taxon>
        <taxon>Panicinae</taxon>
        <taxon>Panicum</taxon>
        <taxon>Panicum sect. Hiantes</taxon>
    </lineage>
</organism>
<feature type="compositionally biased region" description="Pro residues" evidence="1">
    <location>
        <begin position="21"/>
        <end position="34"/>
    </location>
</feature>
<feature type="region of interest" description="Disordered" evidence="1">
    <location>
        <begin position="1"/>
        <end position="47"/>
    </location>
</feature>
<evidence type="ECO:0000256" key="1">
    <source>
        <dbReference type="SAM" id="MobiDB-lite"/>
    </source>
</evidence>
<evidence type="ECO:0000313" key="3">
    <source>
        <dbReference type="Proteomes" id="UP000823388"/>
    </source>
</evidence>
<proteinExistence type="predicted"/>
<keyword evidence="3" id="KW-1185">Reference proteome</keyword>
<comment type="caution">
    <text evidence="2">The sequence shown here is derived from an EMBL/GenBank/DDBJ whole genome shotgun (WGS) entry which is preliminary data.</text>
</comment>
<dbReference type="Proteomes" id="UP000823388">
    <property type="component" value="Chromosome 5N"/>
</dbReference>
<name>A0A8T0RRW0_PANVG</name>
<feature type="compositionally biased region" description="Basic residues" evidence="1">
    <location>
        <begin position="1"/>
        <end position="12"/>
    </location>
</feature>
<dbReference type="AlphaFoldDB" id="A0A8T0RRW0"/>